<feature type="region of interest" description="Disordered" evidence="1">
    <location>
        <begin position="595"/>
        <end position="635"/>
    </location>
</feature>
<sequence length="1072" mass="119660">MSVYDEPRIVSPVSHGVPPPCSRLPPDGHEFPPSYTDGIPDKMPSRYNRYSHMAIDMDTTTIVPIQHSRSAPGTPVGHPPSIPRCSQNSTKAYAIEKKSELFVSKWSLDEGSTREGREGREGASIRSNNRWRRQDEKSERSVRDKIAMFSSDSPEQPHSKTRKLDKHEMQEGLIKRSFTEDNVCTETNSTISNGMMRDCSRGLSKTAGFSSMINVSTSETKENIKPITATCSEIDIRKDISPTSKDKQQIQKTKDDKDTNGLNERSQSLSDIGRPTLVKRHSVGAYDCPTIFKYGGQKQDEKERRTSLTNLIEQRRKSMSKLRGLVIPESQQNDKANKKSSLDLPRISSVSPNGSHKTSSLPREGLRYQRLSKAESFSSFDRNDSSPSKEKQSANTIHKRSPSPVIKKKSINSIKKNDSLPPPGRHYNNHDTSPVSENLMQISNSAFHNSTTSIRDLDTSSESEYSSSIHSFTKHIISQKNSFDSKYSLDDDSDNDSALSSTQSSLSQGLSTPSSPVPGHYTEDHRYQKYRSQSSYDEQEAKRFLKRGSIEAENRRNILMSARSSSGGLFDDEHVPQEIHEFDCDSERLTQFLQADRDTPRSRNIRNRISTSSTSSAASSRRSSHDSSRRNSRDSVIHVIKHEETKVSAEPVYIDQEGDMYKESQLKVAYLNEIVDNFDEQINEIQLDKIIAEVPVASSTFHNNETAKKDRPYNIRKSSPVSELNMKYSINNDSKVVERKRNMVSETKSFSNDKKSNSFQALTEKWQTQEKNVSDTGTVRRNSKSKPSPLSPTSPTERYTRNSKFQVPRDKNNLPDRKLSMPEYSSKGVVLRDRQEGGGGGIPSRPTSLIEGGDALDNHNHYLNSSTLSPSVSLNSHDDLCSPETPLSRTGSKEVLDAFSKPRTGFTFTSSRNGASNIPKMSDIMRAFERHDLKRFSHHGSHPRMSSLDSNTSEDGSIGAHYGSITSLASGQRDQYGSITSLASSTSLISPQELASLIEEANQSLEDSGTPSHEIMVVILHREVVAHGSIGITLHGGADYEAKEITIRQCISLGLIFRSGRLLRSGKILTLD</sequence>
<organism evidence="2 3">
    <name type="scientific">Meganyctiphanes norvegica</name>
    <name type="common">Northern krill</name>
    <name type="synonym">Thysanopoda norvegica</name>
    <dbReference type="NCBI Taxonomy" id="48144"/>
    <lineage>
        <taxon>Eukaryota</taxon>
        <taxon>Metazoa</taxon>
        <taxon>Ecdysozoa</taxon>
        <taxon>Arthropoda</taxon>
        <taxon>Crustacea</taxon>
        <taxon>Multicrustacea</taxon>
        <taxon>Malacostraca</taxon>
        <taxon>Eumalacostraca</taxon>
        <taxon>Eucarida</taxon>
        <taxon>Euphausiacea</taxon>
        <taxon>Euphausiidae</taxon>
        <taxon>Meganyctiphanes</taxon>
    </lineage>
</organism>
<feature type="compositionally biased region" description="Basic and acidic residues" evidence="1">
    <location>
        <begin position="623"/>
        <end position="635"/>
    </location>
</feature>
<dbReference type="Proteomes" id="UP001497623">
    <property type="component" value="Unassembled WGS sequence"/>
</dbReference>
<evidence type="ECO:0000313" key="2">
    <source>
        <dbReference type="EMBL" id="CAL4063193.1"/>
    </source>
</evidence>
<dbReference type="AlphaFoldDB" id="A0AAV2PPS0"/>
<feature type="region of interest" description="Disordered" evidence="1">
    <location>
        <begin position="1"/>
        <end position="20"/>
    </location>
</feature>
<feature type="region of interest" description="Disordered" evidence="1">
    <location>
        <begin position="764"/>
        <end position="826"/>
    </location>
</feature>
<feature type="compositionally biased region" description="Polar residues" evidence="1">
    <location>
        <begin position="765"/>
        <end position="780"/>
    </location>
</feature>
<feature type="compositionally biased region" description="Basic and acidic residues" evidence="1">
    <location>
        <begin position="236"/>
        <end position="259"/>
    </location>
</feature>
<keyword evidence="3" id="KW-1185">Reference proteome</keyword>
<feature type="compositionally biased region" description="Low complexity" evidence="1">
    <location>
        <begin position="785"/>
        <end position="796"/>
    </location>
</feature>
<feature type="compositionally biased region" description="Low complexity" evidence="1">
    <location>
        <begin position="607"/>
        <end position="621"/>
    </location>
</feature>
<feature type="compositionally biased region" description="Basic and acidic residues" evidence="1">
    <location>
        <begin position="132"/>
        <end position="146"/>
    </location>
</feature>
<gene>
    <name evidence="2" type="ORF">MNOR_LOCUS3159</name>
</gene>
<accession>A0AAV2PPS0</accession>
<feature type="compositionally biased region" description="Polar residues" evidence="1">
    <location>
        <begin position="348"/>
        <end position="361"/>
    </location>
</feature>
<feature type="non-terminal residue" evidence="2">
    <location>
        <position position="1072"/>
    </location>
</feature>
<feature type="region of interest" description="Disordered" evidence="1">
    <location>
        <begin position="310"/>
        <end position="435"/>
    </location>
</feature>
<feature type="compositionally biased region" description="Basic and acidic residues" evidence="1">
    <location>
        <begin position="807"/>
        <end position="820"/>
    </location>
</feature>
<feature type="compositionally biased region" description="Basic residues" evidence="1">
    <location>
        <begin position="397"/>
        <end position="410"/>
    </location>
</feature>
<feature type="region of interest" description="Disordered" evidence="1">
    <location>
        <begin position="109"/>
        <end position="167"/>
    </location>
</feature>
<feature type="compositionally biased region" description="Low complexity" evidence="1">
    <location>
        <begin position="496"/>
        <end position="514"/>
    </location>
</feature>
<evidence type="ECO:0000313" key="3">
    <source>
        <dbReference type="Proteomes" id="UP001497623"/>
    </source>
</evidence>
<feature type="region of interest" description="Disordered" evidence="1">
    <location>
        <begin position="236"/>
        <end position="276"/>
    </location>
</feature>
<evidence type="ECO:0000256" key="1">
    <source>
        <dbReference type="SAM" id="MobiDB-lite"/>
    </source>
</evidence>
<feature type="compositionally biased region" description="Polar residues" evidence="1">
    <location>
        <begin position="260"/>
        <end position="270"/>
    </location>
</feature>
<protein>
    <submittedName>
        <fullName evidence="2">Uncharacterized protein</fullName>
    </submittedName>
</protein>
<reference evidence="2 3" key="1">
    <citation type="submission" date="2024-05" db="EMBL/GenBank/DDBJ databases">
        <authorList>
            <person name="Wallberg A."/>
        </authorList>
    </citation>
    <scope>NUCLEOTIDE SEQUENCE [LARGE SCALE GENOMIC DNA]</scope>
</reference>
<dbReference type="EMBL" id="CAXKWB010001045">
    <property type="protein sequence ID" value="CAL4063193.1"/>
    <property type="molecule type" value="Genomic_DNA"/>
</dbReference>
<name>A0AAV2PPS0_MEGNR</name>
<feature type="compositionally biased region" description="Basic and acidic residues" evidence="1">
    <location>
        <begin position="381"/>
        <end position="392"/>
    </location>
</feature>
<comment type="caution">
    <text evidence="2">The sequence shown here is derived from an EMBL/GenBank/DDBJ whole genome shotgun (WGS) entry which is preliminary data.</text>
</comment>
<feature type="compositionally biased region" description="Basic and acidic residues" evidence="1">
    <location>
        <begin position="109"/>
        <end position="123"/>
    </location>
</feature>
<proteinExistence type="predicted"/>
<feature type="region of interest" description="Disordered" evidence="1">
    <location>
        <begin position="487"/>
        <end position="523"/>
    </location>
</feature>